<proteinExistence type="predicted"/>
<keyword evidence="3" id="KW-1185">Reference proteome</keyword>
<dbReference type="PANTHER" id="PTHR31973">
    <property type="entry name" value="POLYPROTEIN, PUTATIVE-RELATED"/>
    <property type="match status" value="1"/>
</dbReference>
<accession>A0A7J0FQS3</accession>
<comment type="caution">
    <text evidence="2">The sequence shown here is derived from an EMBL/GenBank/DDBJ whole genome shotgun (WGS) entry which is preliminary data.</text>
</comment>
<evidence type="ECO:0000256" key="1">
    <source>
        <dbReference type="SAM" id="MobiDB-lite"/>
    </source>
</evidence>
<protein>
    <submittedName>
        <fullName evidence="2">Uncharacterized protein</fullName>
    </submittedName>
</protein>
<evidence type="ECO:0000313" key="3">
    <source>
        <dbReference type="Proteomes" id="UP000585474"/>
    </source>
</evidence>
<feature type="compositionally biased region" description="Polar residues" evidence="1">
    <location>
        <begin position="37"/>
        <end position="50"/>
    </location>
</feature>
<name>A0A7J0FQS3_9ERIC</name>
<dbReference type="AlphaFoldDB" id="A0A7J0FQS3"/>
<reference evidence="2 3" key="1">
    <citation type="submission" date="2019-07" db="EMBL/GenBank/DDBJ databases">
        <title>De Novo Assembly of kiwifruit Actinidia rufa.</title>
        <authorList>
            <person name="Sugita-Konishi S."/>
            <person name="Sato K."/>
            <person name="Mori E."/>
            <person name="Abe Y."/>
            <person name="Kisaki G."/>
            <person name="Hamano K."/>
            <person name="Suezawa K."/>
            <person name="Otani M."/>
            <person name="Fukuda T."/>
            <person name="Manabe T."/>
            <person name="Gomi K."/>
            <person name="Tabuchi M."/>
            <person name="Akimitsu K."/>
            <person name="Kataoka I."/>
        </authorList>
    </citation>
    <scope>NUCLEOTIDE SEQUENCE [LARGE SCALE GENOMIC DNA]</scope>
    <source>
        <strain evidence="3">cv. Fuchu</strain>
    </source>
</reference>
<dbReference type="PANTHER" id="PTHR31973:SF187">
    <property type="entry name" value="MUTATOR TRANSPOSASE MUDRA PROTEIN"/>
    <property type="match status" value="1"/>
</dbReference>
<dbReference type="Proteomes" id="UP000585474">
    <property type="component" value="Unassembled WGS sequence"/>
</dbReference>
<feature type="region of interest" description="Disordered" evidence="1">
    <location>
        <begin position="1"/>
        <end position="50"/>
    </location>
</feature>
<organism evidence="2 3">
    <name type="scientific">Actinidia rufa</name>
    <dbReference type="NCBI Taxonomy" id="165716"/>
    <lineage>
        <taxon>Eukaryota</taxon>
        <taxon>Viridiplantae</taxon>
        <taxon>Streptophyta</taxon>
        <taxon>Embryophyta</taxon>
        <taxon>Tracheophyta</taxon>
        <taxon>Spermatophyta</taxon>
        <taxon>Magnoliopsida</taxon>
        <taxon>eudicotyledons</taxon>
        <taxon>Gunneridae</taxon>
        <taxon>Pentapetalae</taxon>
        <taxon>asterids</taxon>
        <taxon>Ericales</taxon>
        <taxon>Actinidiaceae</taxon>
        <taxon>Actinidia</taxon>
    </lineage>
</organism>
<dbReference type="EMBL" id="BJWL01000014">
    <property type="protein sequence ID" value="GFZ01073.1"/>
    <property type="molecule type" value="Genomic_DNA"/>
</dbReference>
<gene>
    <name evidence="2" type="ORF">Acr_14g0007080</name>
</gene>
<evidence type="ECO:0000313" key="2">
    <source>
        <dbReference type="EMBL" id="GFZ01073.1"/>
    </source>
</evidence>
<sequence>MELHMGSDVEESENSGKSEFLIEEDQLQVGGSDGMSDYQSGSEVGDYSSNEQDVQAINADRFMKGRNMYHFRAALKEFATARGFQLVRIKNEKSRVTAHWAPRMQLYRGKKKALEIIEGNHARSYTLLPKYAVKKGFKEECRPFIGLDGCHLKCPYGGSFTLWYLMGTMGCSLWFGEWLKMKARKVGGYLHAIIGDGPQEKPWTIMSDGQKGIDGALLEVIPEARHRRAYIGREFNLAMAQIQETSPEAHDWMRELPLELWARHVFDCRVKSDHVTDNLVESFNHWIRNARGKPVLVLMENIRTNGWRSCIAGLIRLAHGLVWHVYLGAYGDAIRPIHEQSLWDDDPWNEVLPPTP</sequence>
<dbReference type="OrthoDB" id="1918246at2759"/>